<keyword evidence="2" id="KW-0677">Repeat</keyword>
<dbReference type="Gene3D" id="3.30.160.60">
    <property type="entry name" value="Classic Zinc Finger"/>
    <property type="match status" value="4"/>
</dbReference>
<accession>A0ABP1QIG6</accession>
<evidence type="ECO:0000256" key="6">
    <source>
        <dbReference type="SAM" id="MobiDB-lite"/>
    </source>
</evidence>
<feature type="compositionally biased region" description="Basic and acidic residues" evidence="6">
    <location>
        <begin position="280"/>
        <end position="290"/>
    </location>
</feature>
<dbReference type="PANTHER" id="PTHR24379">
    <property type="entry name" value="KRAB AND ZINC FINGER DOMAIN-CONTAINING"/>
    <property type="match status" value="1"/>
</dbReference>
<feature type="region of interest" description="Disordered" evidence="6">
    <location>
        <begin position="256"/>
        <end position="324"/>
    </location>
</feature>
<proteinExistence type="predicted"/>
<dbReference type="Proteomes" id="UP001642540">
    <property type="component" value="Unassembled WGS sequence"/>
</dbReference>
<feature type="domain" description="C2H2-type" evidence="7">
    <location>
        <begin position="689"/>
        <end position="717"/>
    </location>
</feature>
<feature type="domain" description="C2H2-type" evidence="7">
    <location>
        <begin position="577"/>
        <end position="606"/>
    </location>
</feature>
<name>A0ABP1QIG6_9HEXA</name>
<gene>
    <name evidence="8" type="ORF">ODALV1_LOCUS11788</name>
</gene>
<feature type="domain" description="C2H2-type" evidence="7">
    <location>
        <begin position="545"/>
        <end position="573"/>
    </location>
</feature>
<dbReference type="InterPro" id="IPR013087">
    <property type="entry name" value="Znf_C2H2_type"/>
</dbReference>
<feature type="domain" description="C2H2-type" evidence="7">
    <location>
        <begin position="607"/>
        <end position="634"/>
    </location>
</feature>
<dbReference type="PANTHER" id="PTHR24379:SF121">
    <property type="entry name" value="C2H2-TYPE DOMAIN-CONTAINING PROTEIN"/>
    <property type="match status" value="1"/>
</dbReference>
<dbReference type="SUPFAM" id="SSF57667">
    <property type="entry name" value="beta-beta-alpha zinc fingers"/>
    <property type="match status" value="3"/>
</dbReference>
<protein>
    <recommendedName>
        <fullName evidence="7">C2H2-type domain-containing protein</fullName>
    </recommendedName>
</protein>
<feature type="domain" description="C2H2-type" evidence="7">
    <location>
        <begin position="634"/>
        <end position="662"/>
    </location>
</feature>
<evidence type="ECO:0000256" key="1">
    <source>
        <dbReference type="ARBA" id="ARBA00022723"/>
    </source>
</evidence>
<evidence type="ECO:0000313" key="9">
    <source>
        <dbReference type="Proteomes" id="UP001642540"/>
    </source>
</evidence>
<evidence type="ECO:0000256" key="5">
    <source>
        <dbReference type="PROSITE-ProRule" id="PRU00042"/>
    </source>
</evidence>
<dbReference type="Pfam" id="PF00096">
    <property type="entry name" value="zf-C2H2"/>
    <property type="match status" value="1"/>
</dbReference>
<evidence type="ECO:0000256" key="3">
    <source>
        <dbReference type="ARBA" id="ARBA00022771"/>
    </source>
</evidence>
<evidence type="ECO:0000256" key="4">
    <source>
        <dbReference type="ARBA" id="ARBA00022833"/>
    </source>
</evidence>
<dbReference type="InterPro" id="IPR036236">
    <property type="entry name" value="Znf_C2H2_sf"/>
</dbReference>
<feature type="compositionally biased region" description="Basic residues" evidence="6">
    <location>
        <begin position="187"/>
        <end position="208"/>
    </location>
</feature>
<keyword evidence="4" id="KW-0862">Zinc</keyword>
<reference evidence="8 9" key="1">
    <citation type="submission" date="2024-08" db="EMBL/GenBank/DDBJ databases">
        <authorList>
            <person name="Cucini C."/>
            <person name="Frati F."/>
        </authorList>
    </citation>
    <scope>NUCLEOTIDE SEQUENCE [LARGE SCALE GENOMIC DNA]</scope>
</reference>
<feature type="compositionally biased region" description="Basic residues" evidence="6">
    <location>
        <begin position="291"/>
        <end position="301"/>
    </location>
</feature>
<organism evidence="8 9">
    <name type="scientific">Orchesella dallaii</name>
    <dbReference type="NCBI Taxonomy" id="48710"/>
    <lineage>
        <taxon>Eukaryota</taxon>
        <taxon>Metazoa</taxon>
        <taxon>Ecdysozoa</taxon>
        <taxon>Arthropoda</taxon>
        <taxon>Hexapoda</taxon>
        <taxon>Collembola</taxon>
        <taxon>Entomobryomorpha</taxon>
        <taxon>Entomobryoidea</taxon>
        <taxon>Orchesellidae</taxon>
        <taxon>Orchesellinae</taxon>
        <taxon>Orchesella</taxon>
    </lineage>
</organism>
<evidence type="ECO:0000256" key="2">
    <source>
        <dbReference type="ARBA" id="ARBA00022737"/>
    </source>
</evidence>
<dbReference type="EMBL" id="CAXLJM020000035">
    <property type="protein sequence ID" value="CAL8104529.1"/>
    <property type="molecule type" value="Genomic_DNA"/>
</dbReference>
<feature type="region of interest" description="Disordered" evidence="6">
    <location>
        <begin position="181"/>
        <end position="208"/>
    </location>
</feature>
<dbReference type="PROSITE" id="PS00028">
    <property type="entry name" value="ZINC_FINGER_C2H2_1"/>
    <property type="match status" value="6"/>
</dbReference>
<keyword evidence="1" id="KW-0479">Metal-binding</keyword>
<evidence type="ECO:0000313" key="8">
    <source>
        <dbReference type="EMBL" id="CAL8104529.1"/>
    </source>
</evidence>
<evidence type="ECO:0000259" key="7">
    <source>
        <dbReference type="PROSITE" id="PS50157"/>
    </source>
</evidence>
<keyword evidence="9" id="KW-1185">Reference proteome</keyword>
<keyword evidence="3 5" id="KW-0863">Zinc-finger</keyword>
<dbReference type="PROSITE" id="PS50157">
    <property type="entry name" value="ZINC_FINGER_C2H2_2"/>
    <property type="match status" value="6"/>
</dbReference>
<dbReference type="SMART" id="SM00355">
    <property type="entry name" value="ZnF_C2H2"/>
    <property type="match status" value="8"/>
</dbReference>
<sequence length="767" mass="89399">MDQVDNEMASWTENQDFKDNFICKSRLCVFCTKLIVNEPSKVNVSSSEAFLKGVQVLCNVLQLEQRFVSEDLWRLAGTENFINFICCAQCSNLLTNLVSLHELIIAKKAALEGDVKEIEKIILETSERSDDLEFASNTCVLFRDEILKGHQFRASTNSINHQTEDESIVVPILIPEPFTAKAEPKAKRSKRFTSRPPPPRRNKKRKTINKNGVLGCYVKLERCDVDENPESSTVAAPAFELDEEDTLHEKRDFKDDDVDFDFEPSHLLDSPEQSSDEEFVPEKKKREKPIGKRRGRPPKKRSITEDQPRRKRGRPRTKPIDASKPARKIIKWRNKYGLSGRDVKQDKYLHDGHYFKPVLVVDATKGDYMFMHVKFKQENRTLLCQHPRCPYSVYFGACFSEHDAYKSIRFHIQNEHRNYYTHEGEYEEENKYYCCYHCDSHFPTRQPLSDHVRQEHGEAPVNSLCEICCCTLPGADLVEHIFTHKNEDEQSQALQGTRKVRDGKLKYRILPSEFPCDQCHRVCKSYTELRLHKISHVPIEMRRQYQCEMCPTRLSALSSLQKHIESVHNREALETPYICRYCGRTYNKNQKIKYDIHLRQHTGERPFKCSVCDKGFTSQEQMARHEIVHKNLQIQCEFCSSVYKHPTYLRRHHRKHHPDLIPRKANITANKCPVPQEYEEGFIGPRMAYPCEPCAKVFIFKSQLISHMKHRHKLELPSKEDYPNQNIFEDGLYDRKVKKEVDRNVGRASGSASNFATPFYLPGYGLV</sequence>
<feature type="domain" description="C2H2-type" evidence="7">
    <location>
        <begin position="433"/>
        <end position="460"/>
    </location>
</feature>
<comment type="caution">
    <text evidence="8">The sequence shown here is derived from an EMBL/GenBank/DDBJ whole genome shotgun (WGS) entry which is preliminary data.</text>
</comment>